<sequence length="25" mass="3329">MLDKLEQKRQEWRRRCQTDLYWFAK</sequence>
<comment type="caution">
    <text evidence="1">The sequence shown here is derived from an EMBL/GenBank/DDBJ whole genome shotgun (WGS) entry which is preliminary data.</text>
</comment>
<dbReference type="EMBL" id="LAZR01052869">
    <property type="protein sequence ID" value="KKK82003.1"/>
    <property type="molecule type" value="Genomic_DNA"/>
</dbReference>
<reference evidence="1" key="1">
    <citation type="journal article" date="2015" name="Nature">
        <title>Complex archaea that bridge the gap between prokaryotes and eukaryotes.</title>
        <authorList>
            <person name="Spang A."/>
            <person name="Saw J.H."/>
            <person name="Jorgensen S.L."/>
            <person name="Zaremba-Niedzwiedzka K."/>
            <person name="Martijn J."/>
            <person name="Lind A.E."/>
            <person name="van Eijk R."/>
            <person name="Schleper C."/>
            <person name="Guy L."/>
            <person name="Ettema T.J."/>
        </authorList>
    </citation>
    <scope>NUCLEOTIDE SEQUENCE</scope>
</reference>
<protein>
    <submittedName>
        <fullName evidence="1">Uncharacterized protein</fullName>
    </submittedName>
</protein>
<accession>A0A0F8YKT2</accession>
<organism evidence="1">
    <name type="scientific">marine sediment metagenome</name>
    <dbReference type="NCBI Taxonomy" id="412755"/>
    <lineage>
        <taxon>unclassified sequences</taxon>
        <taxon>metagenomes</taxon>
        <taxon>ecological metagenomes</taxon>
    </lineage>
</organism>
<gene>
    <name evidence="1" type="ORF">LCGC14_2807710</name>
</gene>
<name>A0A0F8YKT2_9ZZZZ</name>
<dbReference type="AlphaFoldDB" id="A0A0F8YKT2"/>
<evidence type="ECO:0000313" key="1">
    <source>
        <dbReference type="EMBL" id="KKK82003.1"/>
    </source>
</evidence>
<proteinExistence type="predicted"/>
<feature type="non-terminal residue" evidence="1">
    <location>
        <position position="25"/>
    </location>
</feature>